<feature type="domain" description="Piwi" evidence="3">
    <location>
        <begin position="673"/>
        <end position="978"/>
    </location>
</feature>
<dbReference type="Gene3D" id="3.40.50.2300">
    <property type="match status" value="1"/>
</dbReference>
<gene>
    <name evidence="4" type="ORF">GPM918_LOCUS2589</name>
    <name evidence="5" type="ORF">OVA965_LOCUS9586</name>
    <name evidence="6" type="ORF">SRO942_LOCUS2589</name>
    <name evidence="7" type="ORF">TMI583_LOCUS9582</name>
</gene>
<dbReference type="GO" id="GO:0003723">
    <property type="term" value="F:RNA binding"/>
    <property type="evidence" value="ECO:0007669"/>
    <property type="project" value="InterPro"/>
</dbReference>
<dbReference type="EMBL" id="CAJOBA010003417">
    <property type="protein sequence ID" value="CAF3681115.1"/>
    <property type="molecule type" value="Genomic_DNA"/>
</dbReference>
<sequence>MCLDKKSKKKSQESATGEENDTHNQSGLVAENDDFPVLASSATSTATSSFEATRSEMIDISENVRTKTTLTRDQQPTTACAMMNDIIEQFDNTPLIEQKSVVPKSSLISIDDHIVALRPSSPGIIGQPISLYVNHFPAILSSKLRCYHYDIDIKSKLQREKLLDKKLKQDRVVRIPKDIGQRVFVQWRNDYVSQATNTESGANRSQLYGIIFDGKQNIYTCEKLENIDENPSDFQVDVMNNRNVRETFIVQLKLVRSNINMSLLQEYASGHSSLTVHDVQDQFQIMDILFRQGRLEFNFTPLNRSYFDLNTNGNRVADLTNGQELWRGFFQTFRYSGKQLALNVDTSNAVFYKQQTVLDFIYETYSSRNDSRSSGYSSGRGRGGGGYRGRGAYHGGEQRQQPFDIEQCLRDNKHNIEQKLKGLKIITQYLGYEKSDWILKLGETPDLEKFSLTLTNGQKQLISVRDYFKRTHPKVQLNYLPCIITRKNNALPIELCIIVRQPVVKKLDPDITSQIIRHTAVSAPERREMILNKVKSASYVNDPFLKKWQVGLTTTDTPKIEGRVLPSPDINYGANRRLSGTNIVRRGEWNMENFTFYSPAVIRNWAVLNLTHMYEQEVYDYFCQMMNMAKKLGLNITNAEWVDYESCPNDTNLRNVENALTSLVKRNNQSLQLILCIINRKSSEPYGTIKRLCDQKFGIVTQCIQKINVTKKNPQTMANIFLKINPKLGGINSSISSIFPFDKSQGGIMIVGADVSHAASSDNYSVAAIVASTDSYPAHYYVEICLQKHPKGGKSLEMIVNLRLMFANCLKCYRAKNKSLPSIIIFYRDGVSEGQFNIVLRTELLLMQQACQDVDRSYRPKITVIIVQKRHHTRLFPVNSIDECGRSKNIPPGTCVDQYITTPSNFDFYLCSHFGIQGTSRPTHYYVIFDENNFNFDKIQMLTYKLCHTYARATRSVSIPAPVYYAHLAAFRGRVYIKNYDLDNHSQRSGADDDSQKSVNSEPLEIKENLVQNGLIIV</sequence>
<dbReference type="Gene3D" id="2.170.260.10">
    <property type="entry name" value="paz domain"/>
    <property type="match status" value="1"/>
</dbReference>
<dbReference type="InterPro" id="IPR032474">
    <property type="entry name" value="Argonaute_N"/>
</dbReference>
<evidence type="ECO:0000256" key="1">
    <source>
        <dbReference type="SAM" id="MobiDB-lite"/>
    </source>
</evidence>
<dbReference type="InterPro" id="IPR045246">
    <property type="entry name" value="Piwi_ago-like"/>
</dbReference>
<feature type="compositionally biased region" description="Gly residues" evidence="1">
    <location>
        <begin position="378"/>
        <end position="394"/>
    </location>
</feature>
<evidence type="ECO:0000259" key="3">
    <source>
        <dbReference type="PROSITE" id="PS50822"/>
    </source>
</evidence>
<organism evidence="4 8">
    <name type="scientific">Didymodactylos carnosus</name>
    <dbReference type="NCBI Taxonomy" id="1234261"/>
    <lineage>
        <taxon>Eukaryota</taxon>
        <taxon>Metazoa</taxon>
        <taxon>Spiralia</taxon>
        <taxon>Gnathifera</taxon>
        <taxon>Rotifera</taxon>
        <taxon>Eurotatoria</taxon>
        <taxon>Bdelloidea</taxon>
        <taxon>Philodinida</taxon>
        <taxon>Philodinidae</taxon>
        <taxon>Didymodactylos</taxon>
    </lineage>
</organism>
<evidence type="ECO:0000313" key="4">
    <source>
        <dbReference type="EMBL" id="CAF0783262.1"/>
    </source>
</evidence>
<dbReference type="Pfam" id="PF02171">
    <property type="entry name" value="Piwi"/>
    <property type="match status" value="1"/>
</dbReference>
<dbReference type="SMART" id="SM00950">
    <property type="entry name" value="Piwi"/>
    <property type="match status" value="1"/>
</dbReference>
<feature type="region of interest" description="Disordered" evidence="1">
    <location>
        <begin position="367"/>
        <end position="396"/>
    </location>
</feature>
<dbReference type="SMART" id="SM01163">
    <property type="entry name" value="DUF1785"/>
    <property type="match status" value="1"/>
</dbReference>
<dbReference type="InterPro" id="IPR003165">
    <property type="entry name" value="Piwi"/>
</dbReference>
<dbReference type="SUPFAM" id="SSF53098">
    <property type="entry name" value="Ribonuclease H-like"/>
    <property type="match status" value="1"/>
</dbReference>
<evidence type="ECO:0000259" key="2">
    <source>
        <dbReference type="PROSITE" id="PS50821"/>
    </source>
</evidence>
<dbReference type="Pfam" id="PF08699">
    <property type="entry name" value="ArgoL1"/>
    <property type="match status" value="1"/>
</dbReference>
<keyword evidence="8" id="KW-1185">Reference proteome</keyword>
<dbReference type="InterPro" id="IPR032473">
    <property type="entry name" value="Argonaute_Mid_dom"/>
</dbReference>
<dbReference type="Pfam" id="PF16486">
    <property type="entry name" value="ArgoN"/>
    <property type="match status" value="1"/>
</dbReference>
<dbReference type="AlphaFoldDB" id="A0A813RM61"/>
<dbReference type="PANTHER" id="PTHR22891">
    <property type="entry name" value="EUKARYOTIC TRANSLATION INITIATION FACTOR 2C"/>
    <property type="match status" value="1"/>
</dbReference>
<evidence type="ECO:0000313" key="5">
    <source>
        <dbReference type="EMBL" id="CAF0900268.1"/>
    </source>
</evidence>
<comment type="caution">
    <text evidence="4">The sequence shown here is derived from an EMBL/GenBank/DDBJ whole genome shotgun (WGS) entry which is preliminary data.</text>
</comment>
<dbReference type="InterPro" id="IPR014811">
    <property type="entry name" value="ArgoL1"/>
</dbReference>
<dbReference type="Proteomes" id="UP000681722">
    <property type="component" value="Unassembled WGS sequence"/>
</dbReference>
<dbReference type="SUPFAM" id="SSF101690">
    <property type="entry name" value="PAZ domain"/>
    <property type="match status" value="2"/>
</dbReference>
<dbReference type="InterPro" id="IPR012337">
    <property type="entry name" value="RNaseH-like_sf"/>
</dbReference>
<name>A0A813RM61_9BILA</name>
<dbReference type="InterPro" id="IPR036085">
    <property type="entry name" value="PAZ_dom_sf"/>
</dbReference>
<dbReference type="InterPro" id="IPR003100">
    <property type="entry name" value="PAZ_dom"/>
</dbReference>
<dbReference type="EMBL" id="CAJNOK010003416">
    <property type="protein sequence ID" value="CAF0900268.1"/>
    <property type="molecule type" value="Genomic_DNA"/>
</dbReference>
<feature type="compositionally biased region" description="Polar residues" evidence="1">
    <location>
        <begin position="13"/>
        <end position="27"/>
    </location>
</feature>
<dbReference type="EMBL" id="CAJOBC010000291">
    <property type="protein sequence ID" value="CAF3566761.1"/>
    <property type="molecule type" value="Genomic_DNA"/>
</dbReference>
<evidence type="ECO:0000313" key="7">
    <source>
        <dbReference type="EMBL" id="CAF3681115.1"/>
    </source>
</evidence>
<dbReference type="Pfam" id="PF02170">
    <property type="entry name" value="PAZ"/>
    <property type="match status" value="1"/>
</dbReference>
<proteinExistence type="predicted"/>
<dbReference type="PROSITE" id="PS50821">
    <property type="entry name" value="PAZ"/>
    <property type="match status" value="1"/>
</dbReference>
<dbReference type="Proteomes" id="UP000663829">
    <property type="component" value="Unassembled WGS sequence"/>
</dbReference>
<feature type="compositionally biased region" description="Low complexity" evidence="1">
    <location>
        <begin position="367"/>
        <end position="377"/>
    </location>
</feature>
<evidence type="ECO:0000313" key="8">
    <source>
        <dbReference type="Proteomes" id="UP000663829"/>
    </source>
</evidence>
<dbReference type="Proteomes" id="UP000677228">
    <property type="component" value="Unassembled WGS sequence"/>
</dbReference>
<dbReference type="CDD" id="cd02846">
    <property type="entry name" value="PAZ_argonaute_like"/>
    <property type="match status" value="1"/>
</dbReference>
<dbReference type="CDD" id="cd04657">
    <property type="entry name" value="Piwi_ago-like"/>
    <property type="match status" value="1"/>
</dbReference>
<dbReference type="Pfam" id="PF16487">
    <property type="entry name" value="ArgoMid"/>
    <property type="match status" value="1"/>
</dbReference>
<dbReference type="OrthoDB" id="10252740at2759"/>
<protein>
    <submittedName>
        <fullName evidence="4">Uncharacterized protein</fullName>
    </submittedName>
</protein>
<evidence type="ECO:0000313" key="6">
    <source>
        <dbReference type="EMBL" id="CAF3566761.1"/>
    </source>
</evidence>
<dbReference type="EMBL" id="CAJNOQ010000291">
    <property type="protein sequence ID" value="CAF0783262.1"/>
    <property type="molecule type" value="Genomic_DNA"/>
</dbReference>
<dbReference type="Proteomes" id="UP000682733">
    <property type="component" value="Unassembled WGS sequence"/>
</dbReference>
<accession>A0A813RM61</accession>
<feature type="domain" description="PAZ" evidence="2">
    <location>
        <begin position="404"/>
        <end position="500"/>
    </location>
</feature>
<dbReference type="PROSITE" id="PS50822">
    <property type="entry name" value="PIWI"/>
    <property type="match status" value="1"/>
</dbReference>
<dbReference type="InterPro" id="IPR036397">
    <property type="entry name" value="RNaseH_sf"/>
</dbReference>
<reference evidence="4" key="1">
    <citation type="submission" date="2021-02" db="EMBL/GenBank/DDBJ databases">
        <authorList>
            <person name="Nowell W R."/>
        </authorList>
    </citation>
    <scope>NUCLEOTIDE SEQUENCE</scope>
</reference>
<dbReference type="Gene3D" id="3.30.420.10">
    <property type="entry name" value="Ribonuclease H-like superfamily/Ribonuclease H"/>
    <property type="match status" value="1"/>
</dbReference>
<feature type="region of interest" description="Disordered" evidence="1">
    <location>
        <begin position="1"/>
        <end position="35"/>
    </location>
</feature>